<accession>A0A1K1LEH6</accession>
<organism evidence="2 3">
    <name type="scientific">Desulfovibrio piger</name>
    <dbReference type="NCBI Taxonomy" id="901"/>
    <lineage>
        <taxon>Bacteria</taxon>
        <taxon>Pseudomonadati</taxon>
        <taxon>Thermodesulfobacteriota</taxon>
        <taxon>Desulfovibrionia</taxon>
        <taxon>Desulfovibrionales</taxon>
        <taxon>Desulfovibrionaceae</taxon>
        <taxon>Desulfovibrio</taxon>
    </lineage>
</organism>
<proteinExistence type="predicted"/>
<protein>
    <submittedName>
        <fullName evidence="2">Uncharacterized protein</fullName>
    </submittedName>
</protein>
<sequence>MRFDLRCCHFPSLRHLALPRPNVYKRSCGQPRKHGHDGRQNIREAAPCFP</sequence>
<dbReference type="EMBL" id="LT630450">
    <property type="protein sequence ID" value="SFV73104.1"/>
    <property type="molecule type" value="Genomic_DNA"/>
</dbReference>
<evidence type="ECO:0000256" key="1">
    <source>
        <dbReference type="SAM" id="MobiDB-lite"/>
    </source>
</evidence>
<evidence type="ECO:0000313" key="2">
    <source>
        <dbReference type="EMBL" id="SFV73104.1"/>
    </source>
</evidence>
<feature type="region of interest" description="Disordered" evidence="1">
    <location>
        <begin position="28"/>
        <end position="50"/>
    </location>
</feature>
<evidence type="ECO:0000313" key="3">
    <source>
        <dbReference type="Proteomes" id="UP000186323"/>
    </source>
</evidence>
<keyword evidence="3" id="KW-1185">Reference proteome</keyword>
<gene>
    <name evidence="2" type="ORF">DESPIGER_1253</name>
</gene>
<dbReference type="AlphaFoldDB" id="A0A1K1LEH6"/>
<dbReference type="Proteomes" id="UP000186323">
    <property type="component" value="Chromosome I"/>
</dbReference>
<name>A0A1K1LEH6_9BACT</name>
<dbReference type="KEGG" id="dpg:DESPIGER_1253"/>
<reference evidence="3" key="1">
    <citation type="submission" date="2016-10" db="EMBL/GenBank/DDBJ databases">
        <authorList>
            <person name="Wegmann U."/>
        </authorList>
    </citation>
    <scope>NUCLEOTIDE SEQUENCE [LARGE SCALE GENOMIC DNA]</scope>
</reference>